<dbReference type="Pfam" id="PF04379">
    <property type="entry name" value="DUF525"/>
    <property type="match status" value="1"/>
</dbReference>
<dbReference type="InterPro" id="IPR036623">
    <property type="entry name" value="Hemimethylated_DNA-bd_sf"/>
</dbReference>
<proteinExistence type="predicted"/>
<dbReference type="EMBL" id="JAUCMV010000002">
    <property type="protein sequence ID" value="KAK0419495.1"/>
    <property type="molecule type" value="Genomic_DNA"/>
</dbReference>
<feature type="compositionally biased region" description="Basic residues" evidence="1">
    <location>
        <begin position="419"/>
        <end position="432"/>
    </location>
</feature>
<dbReference type="InterPro" id="IPR011722">
    <property type="entry name" value="Hemimethylated_DNA-bd_dom"/>
</dbReference>
<accession>A0AA39M3R6</accession>
<dbReference type="SUPFAM" id="SSF110069">
    <property type="entry name" value="ApaG-like"/>
    <property type="match status" value="1"/>
</dbReference>
<feature type="region of interest" description="Disordered" evidence="1">
    <location>
        <begin position="419"/>
        <end position="443"/>
    </location>
</feature>
<gene>
    <name evidence="3" type="ORF">QR680_014177</name>
</gene>
<dbReference type="InterPro" id="IPR036767">
    <property type="entry name" value="ApaG_sf"/>
</dbReference>
<dbReference type="GO" id="GO:0003677">
    <property type="term" value="F:DNA binding"/>
    <property type="evidence" value="ECO:0007669"/>
    <property type="project" value="InterPro"/>
</dbReference>
<dbReference type="Proteomes" id="UP001175271">
    <property type="component" value="Unassembled WGS sequence"/>
</dbReference>
<dbReference type="PANTHER" id="PTHR14289">
    <property type="entry name" value="F-BOX ONLY PROTEIN 3"/>
    <property type="match status" value="1"/>
</dbReference>
<dbReference type="PROSITE" id="PS51087">
    <property type="entry name" value="APAG"/>
    <property type="match status" value="1"/>
</dbReference>
<organism evidence="3 4">
    <name type="scientific">Steinernema hermaphroditum</name>
    <dbReference type="NCBI Taxonomy" id="289476"/>
    <lineage>
        <taxon>Eukaryota</taxon>
        <taxon>Metazoa</taxon>
        <taxon>Ecdysozoa</taxon>
        <taxon>Nematoda</taxon>
        <taxon>Chromadorea</taxon>
        <taxon>Rhabditida</taxon>
        <taxon>Tylenchina</taxon>
        <taxon>Panagrolaimomorpha</taxon>
        <taxon>Strongyloidoidea</taxon>
        <taxon>Steinernematidae</taxon>
        <taxon>Steinernema</taxon>
    </lineage>
</organism>
<dbReference type="GO" id="GO:0042645">
    <property type="term" value="C:mitochondrial nucleoid"/>
    <property type="evidence" value="ECO:0007669"/>
    <property type="project" value="TreeGrafter"/>
</dbReference>
<comment type="caution">
    <text evidence="3">The sequence shown here is derived from an EMBL/GenBank/DDBJ whole genome shotgun (WGS) entry which is preliminary data.</text>
</comment>
<dbReference type="PANTHER" id="PTHR14289:SF16">
    <property type="entry name" value="POLYMERASE DELTA-INTERACTING PROTEIN 2"/>
    <property type="match status" value="1"/>
</dbReference>
<name>A0AA39M3R6_9BILA</name>
<dbReference type="Gene3D" id="2.60.40.1470">
    <property type="entry name" value="ApaG domain"/>
    <property type="match status" value="1"/>
</dbReference>
<keyword evidence="4" id="KW-1185">Reference proteome</keyword>
<evidence type="ECO:0000259" key="2">
    <source>
        <dbReference type="PROSITE" id="PS51087"/>
    </source>
</evidence>
<sequence length="955" mass="109325">MIANRNSSVLSMCVMRKFSTSARRPVSNPSPPPGVKEIGVFTKQRDEALYKPGQMFLHKAFAYRGIVICSFNCRVISKPRPYVEIEETMPYYQVLVHRGDWQHIKFPVDITSYLGDGSGRGEKLLTVINGMDCVAHNEVLPFLPTERNPFDHDLFSRLFEPVEATSPAGLAAVAGDRDLKYTIRKELMPNDLVNQRSWLRPQAVYSEVTDGVKVSVITFYLGTNLMAGVLKHCWRYVMRVENMTGHPVTLRERVIKVFSMNQLNQTSAHGIGVGGMVPILTPTQPVFQFSSTIDLQQLKGGQMWGKFKLEREDGSFFDVTIPNVALEACTEKPAEQTESVVADGAMDDDAAFPDVILSLTLHKNTCVSYESRRVPGHVFSFSAGSRYDRKERDGKPMKFYCLDCLSERGRLTKKAGKCVKSTARRRRPKRNLNRSGSPSKPVAPEKYGIPVAYVLVADDLTHFVEDPDWNAMGRHCCVVRSDGDVILVKKEDDEDEQLIGPVIIQADEIIEEQENLRKKVLQGKKSAKKALSVLKWQHRVMRSNQRERVPFSEVNQQHIIEEEMEEPEEMPPKRVKVVETLPPIIWSQTRTNLRKASYESVRFEGHTFHFREDACSRSRKGNRGLPKIFECMDCSSMRSRRSRRTGESGNIARVRISADYKEFAEDPDYCYKEHQCIPIITVNPPKGKQTLRRAAKPMLKQEPVEEEAEDNENEPIQHSGRSLRSRKVERALKKEPQSGPDWESLKTFKARNPYSFTDDFFAAHPNVIDGYFEMIHERFLEIVQEKHPTSQLKDFAQEWKKWKPALVKAAENMRNCAWKANGEVSDEHAFQLVTKFFADRSIMRSSAMEIQFHYIMIEFRTCIKEQSVFPRIVIVRQGSVESRYIAVARQLIPVPNQMPFPEIMRAVIESYVVFDLSVCPEVSHVVLFLEFVYGLQRSQMTPSMHALLMDTYNNL</sequence>
<protein>
    <recommendedName>
        <fullName evidence="2">ApaG domain-containing protein</fullName>
    </recommendedName>
</protein>
<dbReference type="GO" id="GO:0070987">
    <property type="term" value="P:error-free translesion synthesis"/>
    <property type="evidence" value="ECO:0007669"/>
    <property type="project" value="TreeGrafter"/>
</dbReference>
<feature type="compositionally biased region" description="Basic and acidic residues" evidence="1">
    <location>
        <begin position="726"/>
        <end position="736"/>
    </location>
</feature>
<evidence type="ECO:0000313" key="3">
    <source>
        <dbReference type="EMBL" id="KAK0419495.1"/>
    </source>
</evidence>
<dbReference type="InterPro" id="IPR007474">
    <property type="entry name" value="ApaG_domain"/>
</dbReference>
<dbReference type="SUPFAM" id="SSF141255">
    <property type="entry name" value="YccV-like"/>
    <property type="match status" value="1"/>
</dbReference>
<evidence type="ECO:0000256" key="1">
    <source>
        <dbReference type="SAM" id="MobiDB-lite"/>
    </source>
</evidence>
<feature type="domain" description="ApaG" evidence="2">
    <location>
        <begin position="206"/>
        <end position="333"/>
    </location>
</feature>
<reference evidence="3" key="1">
    <citation type="submission" date="2023-06" db="EMBL/GenBank/DDBJ databases">
        <title>Genomic analysis of the entomopathogenic nematode Steinernema hermaphroditum.</title>
        <authorList>
            <person name="Schwarz E.M."/>
            <person name="Heppert J.K."/>
            <person name="Baniya A."/>
            <person name="Schwartz H.T."/>
            <person name="Tan C.-H."/>
            <person name="Antoshechkin I."/>
            <person name="Sternberg P.W."/>
            <person name="Goodrich-Blair H."/>
            <person name="Dillman A.R."/>
        </authorList>
    </citation>
    <scope>NUCLEOTIDE SEQUENCE</scope>
    <source>
        <strain evidence="3">PS9179</strain>
        <tissue evidence="3">Whole animal</tissue>
    </source>
</reference>
<dbReference type="AlphaFoldDB" id="A0AA39M3R6"/>
<feature type="compositionally biased region" description="Acidic residues" evidence="1">
    <location>
        <begin position="704"/>
        <end position="713"/>
    </location>
</feature>
<dbReference type="SMART" id="SM00992">
    <property type="entry name" value="YccV-like"/>
    <property type="match status" value="1"/>
</dbReference>
<dbReference type="GO" id="GO:0005634">
    <property type="term" value="C:nucleus"/>
    <property type="evidence" value="ECO:0007669"/>
    <property type="project" value="TreeGrafter"/>
</dbReference>
<feature type="region of interest" description="Disordered" evidence="1">
    <location>
        <begin position="699"/>
        <end position="744"/>
    </location>
</feature>
<evidence type="ECO:0000313" key="4">
    <source>
        <dbReference type="Proteomes" id="UP001175271"/>
    </source>
</evidence>